<dbReference type="RefSeq" id="WP_184057183.1">
    <property type="nucleotide sequence ID" value="NZ_JACIJK010000005.1"/>
</dbReference>
<dbReference type="Proteomes" id="UP000546200">
    <property type="component" value="Unassembled WGS sequence"/>
</dbReference>
<evidence type="ECO:0000256" key="3">
    <source>
        <dbReference type="ARBA" id="ARBA00022448"/>
    </source>
</evidence>
<comment type="similarity">
    <text evidence="2">Belongs to the TMEM175 family.</text>
</comment>
<evidence type="ECO:0000256" key="13">
    <source>
        <dbReference type="SAM" id="Phobius"/>
    </source>
</evidence>
<dbReference type="AlphaFoldDB" id="A0A7W9EW48"/>
<evidence type="ECO:0000256" key="11">
    <source>
        <dbReference type="ARBA" id="ARBA00023303"/>
    </source>
</evidence>
<organism evidence="14 15">
    <name type="scientific">Sphingomonas aerophila</name>
    <dbReference type="NCBI Taxonomy" id="1344948"/>
    <lineage>
        <taxon>Bacteria</taxon>
        <taxon>Pseudomonadati</taxon>
        <taxon>Pseudomonadota</taxon>
        <taxon>Alphaproteobacteria</taxon>
        <taxon>Sphingomonadales</taxon>
        <taxon>Sphingomonadaceae</taxon>
        <taxon>Sphingomonas</taxon>
    </lineage>
</organism>
<feature type="transmembrane region" description="Helical" evidence="13">
    <location>
        <begin position="166"/>
        <end position="192"/>
    </location>
</feature>
<reference evidence="14 15" key="1">
    <citation type="submission" date="2020-08" db="EMBL/GenBank/DDBJ databases">
        <title>Genomic Encyclopedia of Type Strains, Phase IV (KMG-IV): sequencing the most valuable type-strain genomes for metagenomic binning, comparative biology and taxonomic classification.</title>
        <authorList>
            <person name="Goeker M."/>
        </authorList>
    </citation>
    <scope>NUCLEOTIDE SEQUENCE [LARGE SCALE GENOMIC DNA]</scope>
    <source>
        <strain evidence="14 15">DSM 100044</strain>
    </source>
</reference>
<feature type="transmembrane region" description="Helical" evidence="13">
    <location>
        <begin position="52"/>
        <end position="74"/>
    </location>
</feature>
<evidence type="ECO:0000256" key="5">
    <source>
        <dbReference type="ARBA" id="ARBA00022692"/>
    </source>
</evidence>
<evidence type="ECO:0000256" key="6">
    <source>
        <dbReference type="ARBA" id="ARBA00022826"/>
    </source>
</evidence>
<dbReference type="GO" id="GO:0015252">
    <property type="term" value="F:proton channel activity"/>
    <property type="evidence" value="ECO:0007669"/>
    <property type="project" value="InterPro"/>
</dbReference>
<dbReference type="PANTHER" id="PTHR31462">
    <property type="entry name" value="ENDOSOMAL/LYSOSOMAL POTASSIUM CHANNEL TMEM175"/>
    <property type="match status" value="1"/>
</dbReference>
<sequence>MSALDHGSAHRLERLVFFSDAVFAIAITLLVIELHPPHLHYGQPFAEQAQALLQLVPEFWGFAVSFWVIGAFWAGHHRAFALAARWDERLIVSNLWFLLAIASTPFFTAFMSANTFARLPVMLYCAWLLAAALLNLNLQRHVLRAPVVAEDAHPALLATYRRRGRAVVLGAAIALVASALMPYPAFGLALLLSMPLWRILLARGGRGATAA</sequence>
<keyword evidence="8 13" id="KW-1133">Transmembrane helix</keyword>
<keyword evidence="6" id="KW-0631">Potassium channel</keyword>
<dbReference type="InterPro" id="IPR010617">
    <property type="entry name" value="TMEM175-like"/>
</dbReference>
<keyword evidence="15" id="KW-1185">Reference proteome</keyword>
<keyword evidence="11" id="KW-0407">Ion channel</keyword>
<keyword evidence="9" id="KW-0406">Ion transport</keyword>
<feature type="transmembrane region" description="Helical" evidence="13">
    <location>
        <begin position="12"/>
        <end position="32"/>
    </location>
</feature>
<keyword evidence="10 13" id="KW-0472">Membrane</keyword>
<dbReference type="GO" id="GO:0016020">
    <property type="term" value="C:membrane"/>
    <property type="evidence" value="ECO:0007669"/>
    <property type="project" value="UniProtKB-SubCell"/>
</dbReference>
<keyword evidence="7" id="KW-0630">Potassium</keyword>
<evidence type="ECO:0000256" key="8">
    <source>
        <dbReference type="ARBA" id="ARBA00022989"/>
    </source>
</evidence>
<keyword evidence="3" id="KW-0813">Transport</keyword>
<gene>
    <name evidence="14" type="ORF">FHS94_002004</name>
</gene>
<evidence type="ECO:0000313" key="14">
    <source>
        <dbReference type="EMBL" id="MBB5715163.1"/>
    </source>
</evidence>
<evidence type="ECO:0000256" key="1">
    <source>
        <dbReference type="ARBA" id="ARBA00004141"/>
    </source>
</evidence>
<evidence type="ECO:0000256" key="2">
    <source>
        <dbReference type="ARBA" id="ARBA00006920"/>
    </source>
</evidence>
<evidence type="ECO:0000313" key="15">
    <source>
        <dbReference type="Proteomes" id="UP000546200"/>
    </source>
</evidence>
<comment type="catalytic activity">
    <reaction evidence="12">
        <text>K(+)(in) = K(+)(out)</text>
        <dbReference type="Rhea" id="RHEA:29463"/>
        <dbReference type="ChEBI" id="CHEBI:29103"/>
    </reaction>
</comment>
<feature type="transmembrane region" description="Helical" evidence="13">
    <location>
        <begin position="95"/>
        <end position="113"/>
    </location>
</feature>
<feature type="transmembrane region" description="Helical" evidence="13">
    <location>
        <begin position="119"/>
        <end position="138"/>
    </location>
</feature>
<evidence type="ECO:0000256" key="10">
    <source>
        <dbReference type="ARBA" id="ARBA00023136"/>
    </source>
</evidence>
<keyword evidence="5 13" id="KW-0812">Transmembrane</keyword>
<name>A0A7W9EW48_9SPHN</name>
<evidence type="ECO:0000256" key="9">
    <source>
        <dbReference type="ARBA" id="ARBA00023065"/>
    </source>
</evidence>
<evidence type="ECO:0000256" key="7">
    <source>
        <dbReference type="ARBA" id="ARBA00022958"/>
    </source>
</evidence>
<accession>A0A7W9EW48</accession>
<evidence type="ECO:0000256" key="12">
    <source>
        <dbReference type="ARBA" id="ARBA00034430"/>
    </source>
</evidence>
<keyword evidence="4" id="KW-0633">Potassium transport</keyword>
<dbReference type="Pfam" id="PF06736">
    <property type="entry name" value="TMEM175"/>
    <property type="match status" value="1"/>
</dbReference>
<comment type="caution">
    <text evidence="14">The sequence shown here is derived from an EMBL/GenBank/DDBJ whole genome shotgun (WGS) entry which is preliminary data.</text>
</comment>
<protein>
    <submittedName>
        <fullName evidence="14">Putative membrane protein</fullName>
    </submittedName>
</protein>
<dbReference type="EMBL" id="JACIJK010000005">
    <property type="protein sequence ID" value="MBB5715163.1"/>
    <property type="molecule type" value="Genomic_DNA"/>
</dbReference>
<evidence type="ECO:0000256" key="4">
    <source>
        <dbReference type="ARBA" id="ARBA00022538"/>
    </source>
</evidence>
<comment type="subcellular location">
    <subcellularLocation>
        <location evidence="1">Membrane</location>
        <topology evidence="1">Multi-pass membrane protein</topology>
    </subcellularLocation>
</comment>
<dbReference type="PANTHER" id="PTHR31462:SF5">
    <property type="entry name" value="ENDOSOMAL_LYSOSOMAL PROTON CHANNEL TMEM175"/>
    <property type="match status" value="1"/>
</dbReference>
<proteinExistence type="inferred from homology"/>
<dbReference type="GO" id="GO:0005267">
    <property type="term" value="F:potassium channel activity"/>
    <property type="evidence" value="ECO:0007669"/>
    <property type="project" value="UniProtKB-KW"/>
</dbReference>